<evidence type="ECO:0000256" key="3">
    <source>
        <dbReference type="ARBA" id="ARBA00022705"/>
    </source>
</evidence>
<keyword evidence="4 6" id="KW-0539">Nucleus</keyword>
<dbReference type="CTD" id="64785"/>
<evidence type="ECO:0000259" key="8">
    <source>
        <dbReference type="Pfam" id="PF22466"/>
    </source>
</evidence>
<feature type="domain" description="DNA replication complex GINS protein PSF3 N-terminal" evidence="8">
    <location>
        <begin position="21"/>
        <end position="71"/>
    </location>
</feature>
<comment type="subcellular location">
    <subcellularLocation>
        <location evidence="1 6">Nucleus</location>
    </subcellularLocation>
</comment>
<dbReference type="InterPro" id="IPR010492">
    <property type="entry name" value="GINS_Psf3"/>
</dbReference>
<organism evidence="9 10">
    <name type="scientific">Erpetoichthys calabaricus</name>
    <name type="common">Rope fish</name>
    <name type="synonym">Calamoichthys calabaricus</name>
    <dbReference type="NCBI Taxonomy" id="27687"/>
    <lineage>
        <taxon>Eukaryota</taxon>
        <taxon>Metazoa</taxon>
        <taxon>Chordata</taxon>
        <taxon>Craniata</taxon>
        <taxon>Vertebrata</taxon>
        <taxon>Euteleostomi</taxon>
        <taxon>Actinopterygii</taxon>
        <taxon>Polypteriformes</taxon>
        <taxon>Polypteridae</taxon>
        <taxon>Erpetoichthys</taxon>
    </lineage>
</organism>
<evidence type="ECO:0000313" key="10">
    <source>
        <dbReference type="Proteomes" id="UP000694620"/>
    </source>
</evidence>
<protein>
    <recommendedName>
        <fullName evidence="6">DNA replication complex GINS protein PSF3</fullName>
    </recommendedName>
</protein>
<dbReference type="GO" id="GO:0000811">
    <property type="term" value="C:GINS complex"/>
    <property type="evidence" value="ECO:0007669"/>
    <property type="project" value="UniProtKB-UniRule"/>
</dbReference>
<dbReference type="GeneID" id="114657096"/>
<dbReference type="Proteomes" id="UP000694620">
    <property type="component" value="Chromosome 9"/>
</dbReference>
<reference evidence="9" key="3">
    <citation type="submission" date="2025-09" db="UniProtKB">
        <authorList>
            <consortium name="Ensembl"/>
        </authorList>
    </citation>
    <scope>IDENTIFICATION</scope>
</reference>
<comment type="similarity">
    <text evidence="2 6">Belongs to the GINS3/PSF3 family.</text>
</comment>
<dbReference type="InterPro" id="IPR038437">
    <property type="entry name" value="GINS_Psf3_sf"/>
</dbReference>
<dbReference type="InterPro" id="IPR055221">
    <property type="entry name" value="PSF3_N"/>
</dbReference>
<gene>
    <name evidence="9" type="primary">GINS3</name>
    <name evidence="9" type="synonym">gins3</name>
</gene>
<dbReference type="CDD" id="cd11713">
    <property type="entry name" value="GINS_A_psf3"/>
    <property type="match status" value="1"/>
</dbReference>
<proteinExistence type="inferred from homology"/>
<dbReference type="AlphaFoldDB" id="A0A8C4XHZ2"/>
<feature type="domain" description="GINS subunit" evidence="7">
    <location>
        <begin position="93"/>
        <end position="184"/>
    </location>
</feature>
<evidence type="ECO:0000313" key="9">
    <source>
        <dbReference type="Ensembl" id="ENSECRP00000032214.1"/>
    </source>
</evidence>
<dbReference type="Pfam" id="PF05916">
    <property type="entry name" value="Sld5"/>
    <property type="match status" value="1"/>
</dbReference>
<dbReference type="InterPro" id="IPR021151">
    <property type="entry name" value="GINS_A"/>
</dbReference>
<sequence length="211" mass="23846">MASQEYSPVAAAVGMDENFLSLDDILMSQEKLTSRVETVFPRLGFLEKSSDETDIAVGTKLEMPLWLVKGLHDGKRRIVSVELPKIYREGWRTVFSADPNVVDLQKLGPYYYSLGLQMLHFDSPENLEIAQTLVQTYVGRFRRIMDSSQNAYNEDVSALVEKLDVLERSLFGAGQAGLNGFQCWEKGHASRITASSLVKNYRKRKFADLEV</sequence>
<dbReference type="RefSeq" id="XP_028664696.1">
    <property type="nucleotide sequence ID" value="XM_028808863.2"/>
</dbReference>
<name>A0A8C4XHZ2_ERPCA</name>
<evidence type="ECO:0000256" key="4">
    <source>
        <dbReference type="ARBA" id="ARBA00023242"/>
    </source>
</evidence>
<evidence type="ECO:0000256" key="5">
    <source>
        <dbReference type="ARBA" id="ARBA00045258"/>
    </source>
</evidence>
<evidence type="ECO:0000256" key="2">
    <source>
        <dbReference type="ARBA" id="ARBA00006343"/>
    </source>
</evidence>
<comment type="subunit">
    <text evidence="6">Component of the GINS complex.</text>
</comment>
<dbReference type="PANTHER" id="PTHR22768">
    <property type="entry name" value="DNA REPLICATION COMPLEX GINS PROTEIN PSF3"/>
    <property type="match status" value="1"/>
</dbReference>
<dbReference type="Gene3D" id="1.20.58.2050">
    <property type="match status" value="1"/>
</dbReference>
<evidence type="ECO:0000259" key="7">
    <source>
        <dbReference type="Pfam" id="PF05916"/>
    </source>
</evidence>
<dbReference type="SUPFAM" id="SSF160059">
    <property type="entry name" value="PriA/YqbF domain"/>
    <property type="match status" value="1"/>
</dbReference>
<dbReference type="Pfam" id="PF22466">
    <property type="entry name" value="PSF3_N"/>
    <property type="match status" value="1"/>
</dbReference>
<reference evidence="9" key="1">
    <citation type="submission" date="2021-06" db="EMBL/GenBank/DDBJ databases">
        <authorList>
            <consortium name="Wellcome Sanger Institute Data Sharing"/>
        </authorList>
    </citation>
    <scope>NUCLEOTIDE SEQUENCE [LARGE SCALE GENOMIC DNA]</scope>
</reference>
<dbReference type="GeneTree" id="ENSGT00390000001622"/>
<keyword evidence="10" id="KW-1185">Reference proteome</keyword>
<dbReference type="GO" id="GO:1902975">
    <property type="term" value="P:mitotic DNA replication initiation"/>
    <property type="evidence" value="ECO:0007669"/>
    <property type="project" value="TreeGrafter"/>
</dbReference>
<dbReference type="SUPFAM" id="SSF158573">
    <property type="entry name" value="GINS helical bundle-like"/>
    <property type="match status" value="1"/>
</dbReference>
<keyword evidence="3 6" id="KW-0235">DNA replication</keyword>
<comment type="function">
    <text evidence="5">Required for correct functioning of the GINS complex, a complex that plays an essential role in the initiation of DNA replication, and progression of DNA replication forks. GINS complex is a core component of CDC45-MCM-GINS (CMG) helicase, the molecular machine that unwinds template DNA during replication, and around which the replisome is built.</text>
</comment>
<dbReference type="CDD" id="cd21693">
    <property type="entry name" value="GINS_B_Psf3"/>
    <property type="match status" value="1"/>
</dbReference>
<dbReference type="PANTHER" id="PTHR22768:SF0">
    <property type="entry name" value="DNA REPLICATION COMPLEX GINS PROTEIN PSF3"/>
    <property type="match status" value="1"/>
</dbReference>
<reference evidence="9" key="2">
    <citation type="submission" date="2025-08" db="UniProtKB">
        <authorList>
            <consortium name="Ensembl"/>
        </authorList>
    </citation>
    <scope>IDENTIFICATION</scope>
</reference>
<evidence type="ECO:0000256" key="6">
    <source>
        <dbReference type="RuleBase" id="RU367161"/>
    </source>
</evidence>
<evidence type="ECO:0000256" key="1">
    <source>
        <dbReference type="ARBA" id="ARBA00004123"/>
    </source>
</evidence>
<dbReference type="Ensembl" id="ENSECRT00000032935.1">
    <property type="protein sequence ID" value="ENSECRP00000032214.1"/>
    <property type="gene ID" value="ENSECRG00000021851.1"/>
</dbReference>
<dbReference type="InterPro" id="IPR036224">
    <property type="entry name" value="GINS_bundle-like_dom_sf"/>
</dbReference>
<accession>A0A8C4XHZ2</accession>
<comment type="function">
    <text evidence="6">The GINS complex plays an essential role in the initiation of DNA replication.</text>
</comment>
<dbReference type="OrthoDB" id="10251744at2759"/>